<organism evidence="1 2">
    <name type="scientific">Dyadobacter fanqingshengii</name>
    <dbReference type="NCBI Taxonomy" id="2906443"/>
    <lineage>
        <taxon>Bacteria</taxon>
        <taxon>Pseudomonadati</taxon>
        <taxon>Bacteroidota</taxon>
        <taxon>Cytophagia</taxon>
        <taxon>Cytophagales</taxon>
        <taxon>Spirosomataceae</taxon>
        <taxon>Dyadobacter</taxon>
    </lineage>
</organism>
<evidence type="ECO:0000313" key="2">
    <source>
        <dbReference type="Proteomes" id="UP001139700"/>
    </source>
</evidence>
<gene>
    <name evidence="1" type="ORF">LXM24_03995</name>
</gene>
<accession>A0A9X1P6H7</accession>
<keyword evidence="2" id="KW-1185">Reference proteome</keyword>
<dbReference type="Proteomes" id="UP001139700">
    <property type="component" value="Unassembled WGS sequence"/>
</dbReference>
<name>A0A9X1P6H7_9BACT</name>
<dbReference type="AlphaFoldDB" id="A0A9X1P6H7"/>
<dbReference type="EMBL" id="JAJTTA010000002">
    <property type="protein sequence ID" value="MCF0039236.1"/>
    <property type="molecule type" value="Genomic_DNA"/>
</dbReference>
<comment type="caution">
    <text evidence="1">The sequence shown here is derived from an EMBL/GenBank/DDBJ whole genome shotgun (WGS) entry which is preliminary data.</text>
</comment>
<evidence type="ECO:0000313" key="1">
    <source>
        <dbReference type="EMBL" id="MCF0039236.1"/>
    </source>
</evidence>
<protein>
    <submittedName>
        <fullName evidence="1">Uncharacterized protein</fullName>
    </submittedName>
</protein>
<reference evidence="1" key="1">
    <citation type="submission" date="2021-12" db="EMBL/GenBank/DDBJ databases">
        <title>Novel species in genus Dyadobacter.</title>
        <authorList>
            <person name="Ma C."/>
        </authorList>
    </citation>
    <scope>NUCLEOTIDE SEQUENCE</scope>
    <source>
        <strain evidence="1">CY399</strain>
    </source>
</reference>
<sequence>MIVNIISFSRFCALLICTAMIYGCNDKSSDAGEVALRGHYINQSFLDVVEDSIPGLINTYCFELNFLSDDSVKVFYGFEEATLTYTKSGKKYAIKKAFQDKDLLFSVDESKKLILEDSVWKQSNENSLFDKVASPSSGQWVFPSVLNEKMIAGSYEIYENGKATGKKVSFSAEGKVTGIGDFKSFELCFSGDCVGEVHPVSNNITFRSEAANAVYAFQFNSAKKILNIYNIEAPIKDIKGERGIKDIAYELHY</sequence>
<proteinExistence type="predicted"/>
<dbReference type="RefSeq" id="WP_234611710.1">
    <property type="nucleotide sequence ID" value="NZ_CP098806.1"/>
</dbReference>